<evidence type="ECO:0000256" key="3">
    <source>
        <dbReference type="ARBA" id="ARBA00022692"/>
    </source>
</evidence>
<dbReference type="Proteomes" id="UP000007303">
    <property type="component" value="Unassembled WGS sequence"/>
</dbReference>
<name>H3CYE5_TETNG</name>
<evidence type="ECO:0000313" key="7">
    <source>
        <dbReference type="Ensembl" id="ENSTNIP00000013280.1"/>
    </source>
</evidence>
<feature type="transmembrane region" description="Helical" evidence="6">
    <location>
        <begin position="90"/>
        <end position="118"/>
    </location>
</feature>
<comment type="similarity">
    <text evidence="2">Belongs to the clarin family.</text>
</comment>
<evidence type="ECO:0000256" key="2">
    <source>
        <dbReference type="ARBA" id="ARBA00005787"/>
    </source>
</evidence>
<comment type="subcellular location">
    <subcellularLocation>
        <location evidence="1">Membrane</location>
        <topology evidence="1">Multi-pass membrane protein</topology>
    </subcellularLocation>
</comment>
<feature type="transmembrane region" description="Helical" evidence="6">
    <location>
        <begin position="7"/>
        <end position="28"/>
    </location>
</feature>
<feature type="transmembrane region" description="Helical" evidence="6">
    <location>
        <begin position="184"/>
        <end position="206"/>
    </location>
</feature>
<dbReference type="PANTHER" id="PTHR31548:SF3">
    <property type="entry name" value="CLARIN-3"/>
    <property type="match status" value="1"/>
</dbReference>
<dbReference type="InParanoid" id="H3CYE5"/>
<dbReference type="STRING" id="99883.ENSTNIP00000013280"/>
<organism evidence="7 8">
    <name type="scientific">Tetraodon nigroviridis</name>
    <name type="common">Spotted green pufferfish</name>
    <name type="synonym">Chelonodon nigroviridis</name>
    <dbReference type="NCBI Taxonomy" id="99883"/>
    <lineage>
        <taxon>Eukaryota</taxon>
        <taxon>Metazoa</taxon>
        <taxon>Chordata</taxon>
        <taxon>Craniata</taxon>
        <taxon>Vertebrata</taxon>
        <taxon>Euteleostomi</taxon>
        <taxon>Actinopterygii</taxon>
        <taxon>Neopterygii</taxon>
        <taxon>Teleostei</taxon>
        <taxon>Neoteleostei</taxon>
        <taxon>Acanthomorphata</taxon>
        <taxon>Eupercaria</taxon>
        <taxon>Tetraodontiformes</taxon>
        <taxon>Tetradontoidea</taxon>
        <taxon>Tetraodontidae</taxon>
        <taxon>Tetraodon</taxon>
    </lineage>
</organism>
<feature type="transmembrane region" description="Helical" evidence="6">
    <location>
        <begin position="130"/>
        <end position="152"/>
    </location>
</feature>
<dbReference type="FunCoup" id="H3CYE5">
    <property type="interactions" value="1115"/>
</dbReference>
<sequence>MPSSKKTIHFLCSTLVTAIAVGVLGYGLSADWAKATMDCARVDVGFFNETVLVVYNFFNGTITQTSCYSFEPRDEFEVFTMLGKIGGAPLALHSLVLCLLVLCFLFSAVSILISLYNSVSNPYETYMGPVGIYVSSSLSACFSVLVLVIFVLNVKFTNMAEETVRDSTEGIPVELKNKSAEMQLGYYLVIPYVVLSLLTIGIIYMYDHAAYTHRKEQQKPTEDAPKEIMMY</sequence>
<evidence type="ECO:0000256" key="1">
    <source>
        <dbReference type="ARBA" id="ARBA00004141"/>
    </source>
</evidence>
<evidence type="ECO:0000256" key="4">
    <source>
        <dbReference type="ARBA" id="ARBA00022989"/>
    </source>
</evidence>
<dbReference type="GO" id="GO:0016020">
    <property type="term" value="C:membrane"/>
    <property type="evidence" value="ECO:0007669"/>
    <property type="project" value="UniProtKB-SubCell"/>
</dbReference>
<keyword evidence="8" id="KW-1185">Reference proteome</keyword>
<dbReference type="InterPro" id="IPR026748">
    <property type="entry name" value="Clarin"/>
</dbReference>
<keyword evidence="5 6" id="KW-0472">Membrane</keyword>
<dbReference type="GeneTree" id="ENSGT00850000132319"/>
<evidence type="ECO:0000256" key="6">
    <source>
        <dbReference type="SAM" id="Phobius"/>
    </source>
</evidence>
<protein>
    <submittedName>
        <fullName evidence="7">Clarin 3</fullName>
    </submittedName>
</protein>
<keyword evidence="4 6" id="KW-1133">Transmembrane helix</keyword>
<dbReference type="Ensembl" id="ENSTNIT00000013472.1">
    <property type="protein sequence ID" value="ENSTNIP00000013280.1"/>
    <property type="gene ID" value="ENSTNIG00000010373.1"/>
</dbReference>
<dbReference type="Pfam" id="PF25807">
    <property type="entry name" value="Clarin-2"/>
    <property type="match status" value="1"/>
</dbReference>
<dbReference type="OMA" id="IIIVFYQ"/>
<dbReference type="HOGENOM" id="CLU_1224445_0_0_1"/>
<dbReference type="GO" id="GO:0007605">
    <property type="term" value="P:sensory perception of sound"/>
    <property type="evidence" value="ECO:0007669"/>
    <property type="project" value="UniProtKB-ARBA"/>
</dbReference>
<proteinExistence type="inferred from homology"/>
<dbReference type="AlphaFoldDB" id="H3CYE5"/>
<dbReference type="PANTHER" id="PTHR31548">
    <property type="entry name" value="CLARIN"/>
    <property type="match status" value="1"/>
</dbReference>
<accession>H3CYE5</accession>
<reference evidence="8" key="1">
    <citation type="journal article" date="2004" name="Nature">
        <title>Genome duplication in the teleost fish Tetraodon nigroviridis reveals the early vertebrate proto-karyotype.</title>
        <authorList>
            <person name="Jaillon O."/>
            <person name="Aury J.-M."/>
            <person name="Brunet F."/>
            <person name="Petit J.-L."/>
            <person name="Stange-Thomann N."/>
            <person name="Mauceli E."/>
            <person name="Bouneau L."/>
            <person name="Fischer C."/>
            <person name="Ozouf-Costaz C."/>
            <person name="Bernot A."/>
            <person name="Nicaud S."/>
            <person name="Jaffe D."/>
            <person name="Fisher S."/>
            <person name="Lutfalla G."/>
            <person name="Dossat C."/>
            <person name="Segurens B."/>
            <person name="Dasilva C."/>
            <person name="Salanoubat M."/>
            <person name="Levy M."/>
            <person name="Boudet N."/>
            <person name="Castellano S."/>
            <person name="Anthouard V."/>
            <person name="Jubin C."/>
            <person name="Castelli V."/>
            <person name="Katinka M."/>
            <person name="Vacherie B."/>
            <person name="Biemont C."/>
            <person name="Skalli Z."/>
            <person name="Cattolico L."/>
            <person name="Poulain J."/>
            <person name="De Berardinis V."/>
            <person name="Cruaud C."/>
            <person name="Duprat S."/>
            <person name="Brottier P."/>
            <person name="Coutanceau J.-P."/>
            <person name="Gouzy J."/>
            <person name="Parra G."/>
            <person name="Lardier G."/>
            <person name="Chapple C."/>
            <person name="McKernan K.J."/>
            <person name="McEwan P."/>
            <person name="Bosak S."/>
            <person name="Kellis M."/>
            <person name="Volff J.-N."/>
            <person name="Guigo R."/>
            <person name="Zody M.C."/>
            <person name="Mesirov J."/>
            <person name="Lindblad-Toh K."/>
            <person name="Birren B."/>
            <person name="Nusbaum C."/>
            <person name="Kahn D."/>
            <person name="Robinson-Rechavi M."/>
            <person name="Laudet V."/>
            <person name="Schachter V."/>
            <person name="Quetier F."/>
            <person name="Saurin W."/>
            <person name="Scarpelli C."/>
            <person name="Wincker P."/>
            <person name="Lander E.S."/>
            <person name="Weissenbach J."/>
            <person name="Roest Crollius H."/>
        </authorList>
    </citation>
    <scope>NUCLEOTIDE SEQUENCE [LARGE SCALE GENOMIC DNA]</scope>
</reference>
<evidence type="ECO:0000256" key="5">
    <source>
        <dbReference type="ARBA" id="ARBA00023136"/>
    </source>
</evidence>
<reference evidence="7" key="3">
    <citation type="submission" date="2025-09" db="UniProtKB">
        <authorList>
            <consortium name="Ensembl"/>
        </authorList>
    </citation>
    <scope>IDENTIFICATION</scope>
</reference>
<keyword evidence="3 6" id="KW-0812">Transmembrane</keyword>
<evidence type="ECO:0000313" key="8">
    <source>
        <dbReference type="Proteomes" id="UP000007303"/>
    </source>
</evidence>
<reference evidence="7" key="2">
    <citation type="submission" date="2025-08" db="UniProtKB">
        <authorList>
            <consortium name="Ensembl"/>
        </authorList>
    </citation>
    <scope>IDENTIFICATION</scope>
</reference>